<dbReference type="Pfam" id="PF01408">
    <property type="entry name" value="GFO_IDH_MocA"/>
    <property type="match status" value="1"/>
</dbReference>
<feature type="domain" description="Gfo/Idh/MocA-like oxidoreductase C-terminal" evidence="5">
    <location>
        <begin position="187"/>
        <end position="408"/>
    </location>
</feature>
<dbReference type="PANTHER" id="PTHR43708:SF5">
    <property type="entry name" value="CONSERVED EXPRESSED OXIDOREDUCTASE (EUROFUNG)-RELATED"/>
    <property type="match status" value="1"/>
</dbReference>
<evidence type="ECO:0000259" key="5">
    <source>
        <dbReference type="Pfam" id="PF02894"/>
    </source>
</evidence>
<name>A0A820SXU5_9BILA</name>
<evidence type="ECO:0000313" key="7">
    <source>
        <dbReference type="Proteomes" id="UP000663851"/>
    </source>
</evidence>
<dbReference type="AlphaFoldDB" id="A0A820SXU5"/>
<protein>
    <recommendedName>
        <fullName evidence="8">Oxidoreductase</fullName>
    </recommendedName>
</protein>
<dbReference type="Gene3D" id="3.30.360.10">
    <property type="entry name" value="Dihydrodipicolinate Reductase, domain 2"/>
    <property type="match status" value="1"/>
</dbReference>
<accession>A0A820SXU5</accession>
<feature type="domain" description="Gfo/Idh/MocA-like oxidoreductase N-terminal" evidence="4">
    <location>
        <begin position="95"/>
        <end position="171"/>
    </location>
</feature>
<feature type="compositionally biased region" description="Polar residues" evidence="3">
    <location>
        <begin position="8"/>
        <end position="19"/>
    </location>
</feature>
<keyword evidence="2" id="KW-0560">Oxidoreductase</keyword>
<evidence type="ECO:0000256" key="3">
    <source>
        <dbReference type="SAM" id="MobiDB-lite"/>
    </source>
</evidence>
<dbReference type="Gene3D" id="3.40.50.720">
    <property type="entry name" value="NAD(P)-binding Rossmann-like Domain"/>
    <property type="match status" value="1"/>
</dbReference>
<dbReference type="GO" id="GO:0000166">
    <property type="term" value="F:nucleotide binding"/>
    <property type="evidence" value="ECO:0007669"/>
    <property type="project" value="InterPro"/>
</dbReference>
<dbReference type="InterPro" id="IPR036291">
    <property type="entry name" value="NAD(P)-bd_dom_sf"/>
</dbReference>
<evidence type="ECO:0000256" key="1">
    <source>
        <dbReference type="ARBA" id="ARBA00010928"/>
    </source>
</evidence>
<dbReference type="Proteomes" id="UP000663851">
    <property type="component" value="Unassembled WGS sequence"/>
</dbReference>
<evidence type="ECO:0000313" key="6">
    <source>
        <dbReference type="EMBL" id="CAF4460070.1"/>
    </source>
</evidence>
<dbReference type="InterPro" id="IPR004104">
    <property type="entry name" value="Gfo/Idh/MocA-like_OxRdtase_C"/>
</dbReference>
<dbReference type="Pfam" id="PF02894">
    <property type="entry name" value="GFO_IDH_MocA_C"/>
    <property type="match status" value="1"/>
</dbReference>
<sequence>MAHHDSNRQGTTKPETSNSDSRKADNNELDNDDRQPSRTDLVHRLSVALDDELANNLGHDQDQQARRVVERRKTFSVHHLKELFENEFGARLVDYGQTTASIVRKLDPTELFDDPDIDLVIIATSNDLHYSLSKEALEKRKHVVIEKPMTIRSSEALELIELAKKQNRILCPYQNRRYDSGYRTIKEIINRKLLGDEIHECVIHFDRYRPELNDSNAWRERSEPGAGAFYDLGSHLIDQTLSLFGHPQTITADIRIQRSGAHVDDYFDVRLDYGRLRVTLKRSMLIREMGPRYVLHGLKGSFIKYGEDVQASVLQTGTMPPTVDEKLTENSWGKEPIEDYGFLHTETNDGIIIKEKFETLTGNYGLFYEQLYAAIVHGKELEIRPEDGYNVIRIIELGLQSSQEKRTLQCNQLL</sequence>
<proteinExistence type="inferred from homology"/>
<dbReference type="GO" id="GO:0016491">
    <property type="term" value="F:oxidoreductase activity"/>
    <property type="evidence" value="ECO:0007669"/>
    <property type="project" value="UniProtKB-KW"/>
</dbReference>
<dbReference type="PANTHER" id="PTHR43708">
    <property type="entry name" value="CONSERVED EXPRESSED OXIDOREDUCTASE (EUROFUNG)"/>
    <property type="match status" value="1"/>
</dbReference>
<organism evidence="6 7">
    <name type="scientific">Rotaria socialis</name>
    <dbReference type="NCBI Taxonomy" id="392032"/>
    <lineage>
        <taxon>Eukaryota</taxon>
        <taxon>Metazoa</taxon>
        <taxon>Spiralia</taxon>
        <taxon>Gnathifera</taxon>
        <taxon>Rotifera</taxon>
        <taxon>Eurotatoria</taxon>
        <taxon>Bdelloidea</taxon>
        <taxon>Philodinida</taxon>
        <taxon>Philodinidae</taxon>
        <taxon>Rotaria</taxon>
    </lineage>
</organism>
<reference evidence="6" key="1">
    <citation type="submission" date="2021-02" db="EMBL/GenBank/DDBJ databases">
        <authorList>
            <person name="Nowell W R."/>
        </authorList>
    </citation>
    <scope>NUCLEOTIDE SEQUENCE</scope>
</reference>
<evidence type="ECO:0000256" key="2">
    <source>
        <dbReference type="ARBA" id="ARBA00023002"/>
    </source>
</evidence>
<dbReference type="InterPro" id="IPR000683">
    <property type="entry name" value="Gfo/Idh/MocA-like_OxRdtase_N"/>
</dbReference>
<evidence type="ECO:0008006" key="8">
    <source>
        <dbReference type="Google" id="ProtNLM"/>
    </source>
</evidence>
<dbReference type="EMBL" id="CAJOBO010002610">
    <property type="protein sequence ID" value="CAF4460070.1"/>
    <property type="molecule type" value="Genomic_DNA"/>
</dbReference>
<dbReference type="SUPFAM" id="SSF51735">
    <property type="entry name" value="NAD(P)-binding Rossmann-fold domains"/>
    <property type="match status" value="1"/>
</dbReference>
<gene>
    <name evidence="6" type="ORF">HFQ381_LOCUS24577</name>
</gene>
<feature type="compositionally biased region" description="Basic and acidic residues" evidence="3">
    <location>
        <begin position="20"/>
        <end position="38"/>
    </location>
</feature>
<comment type="similarity">
    <text evidence="1">Belongs to the Gfo/Idh/MocA family.</text>
</comment>
<evidence type="ECO:0000259" key="4">
    <source>
        <dbReference type="Pfam" id="PF01408"/>
    </source>
</evidence>
<feature type="region of interest" description="Disordered" evidence="3">
    <location>
        <begin position="1"/>
        <end position="38"/>
    </location>
</feature>
<comment type="caution">
    <text evidence="6">The sequence shown here is derived from an EMBL/GenBank/DDBJ whole genome shotgun (WGS) entry which is preliminary data.</text>
</comment>
<dbReference type="InterPro" id="IPR051317">
    <property type="entry name" value="Gfo/Idh/MocA_oxidoreduct"/>
</dbReference>